<dbReference type="AlphaFoldDB" id="A0AAW0N5R2"/>
<dbReference type="InterPro" id="IPR044822">
    <property type="entry name" value="Myb_DNA-bind_4"/>
</dbReference>
<proteinExistence type="predicted"/>
<reference evidence="4" key="1">
    <citation type="submission" date="2024-04" db="EMBL/GenBank/DDBJ databases">
        <title>Salinicola lusitanus LLJ914,a marine bacterium isolated from the Okinawa Trough.</title>
        <authorList>
            <person name="Li J."/>
        </authorList>
    </citation>
    <scope>NUCLEOTIDE SEQUENCE [LARGE SCALE GENOMIC DNA]</scope>
</reference>
<evidence type="ECO:0000256" key="1">
    <source>
        <dbReference type="SAM" id="MobiDB-lite"/>
    </source>
</evidence>
<dbReference type="PANTHER" id="PTHR22666">
    <property type="entry name" value="MYB_SANT-LIKE DNA-BINDING DOMAIN-CONTAINING PROTEIN 1"/>
    <property type="match status" value="1"/>
</dbReference>
<dbReference type="Pfam" id="PF13837">
    <property type="entry name" value="Myb_DNA-bind_4"/>
    <property type="match status" value="1"/>
</dbReference>
<dbReference type="PANTHER" id="PTHR22666:SF3">
    <property type="entry name" value="MYB_SANT-LIKE DNA-BINDING DOMAIN-CONTAINING PROTEIN 1"/>
    <property type="match status" value="1"/>
</dbReference>
<evidence type="ECO:0000313" key="4">
    <source>
        <dbReference type="Proteomes" id="UP001460270"/>
    </source>
</evidence>
<dbReference type="EMBL" id="JBBPFD010000020">
    <property type="protein sequence ID" value="KAK7884622.1"/>
    <property type="molecule type" value="Genomic_DNA"/>
</dbReference>
<accession>A0AAW0N5R2</accession>
<feature type="domain" description="Myb/SANT-like DNA-binding" evidence="2">
    <location>
        <begin position="6"/>
        <end position="96"/>
    </location>
</feature>
<protein>
    <recommendedName>
        <fullName evidence="2">Myb/SANT-like DNA-binding domain-containing protein</fullName>
    </recommendedName>
</protein>
<sequence length="279" mass="32171">MSTMSNWKDIETRELLSLRADECMVRQLHGTARDAVVYEQIARRLQERGIKRTKMQVITKLKSLKKMYMGLVDSRPNSSPGVEQDMEWSYFQLCDEVWGLSRTAKAATERTLETSEVKSELEEQPEPPVCVRPTTPVLSAVTPAVLRAEDTCTKSDNLDPDDCVMSEQDCSIPSKRRKNTILSQVNSLITATMSRLKDMDVVMQEQEDARLKRLMDHEMAMQKNLMQEMLTLHRTISAENHQRQLELVDRIMSRVRLRLLNQDSDGDTWVVWTFTCKVS</sequence>
<dbReference type="Gene3D" id="1.10.10.60">
    <property type="entry name" value="Homeodomain-like"/>
    <property type="match status" value="1"/>
</dbReference>
<dbReference type="InterPro" id="IPR026095">
    <property type="entry name" value="Myb/SANT-like_DNA-bd_dom_prot"/>
</dbReference>
<dbReference type="GO" id="GO:0045893">
    <property type="term" value="P:positive regulation of DNA-templated transcription"/>
    <property type="evidence" value="ECO:0007669"/>
    <property type="project" value="TreeGrafter"/>
</dbReference>
<keyword evidence="4" id="KW-1185">Reference proteome</keyword>
<organism evidence="3 4">
    <name type="scientific">Mugilogobius chulae</name>
    <name type="common">yellowstripe goby</name>
    <dbReference type="NCBI Taxonomy" id="88201"/>
    <lineage>
        <taxon>Eukaryota</taxon>
        <taxon>Metazoa</taxon>
        <taxon>Chordata</taxon>
        <taxon>Craniata</taxon>
        <taxon>Vertebrata</taxon>
        <taxon>Euteleostomi</taxon>
        <taxon>Actinopterygii</taxon>
        <taxon>Neopterygii</taxon>
        <taxon>Teleostei</taxon>
        <taxon>Neoteleostei</taxon>
        <taxon>Acanthomorphata</taxon>
        <taxon>Gobiaria</taxon>
        <taxon>Gobiiformes</taxon>
        <taxon>Gobioidei</taxon>
        <taxon>Gobiidae</taxon>
        <taxon>Gobionellinae</taxon>
        <taxon>Mugilogobius</taxon>
    </lineage>
</organism>
<comment type="caution">
    <text evidence="3">The sequence shown here is derived from an EMBL/GenBank/DDBJ whole genome shotgun (WGS) entry which is preliminary data.</text>
</comment>
<evidence type="ECO:0000259" key="2">
    <source>
        <dbReference type="Pfam" id="PF13837"/>
    </source>
</evidence>
<feature type="region of interest" description="Disordered" evidence="1">
    <location>
        <begin position="113"/>
        <end position="134"/>
    </location>
</feature>
<evidence type="ECO:0000313" key="3">
    <source>
        <dbReference type="EMBL" id="KAK7884622.1"/>
    </source>
</evidence>
<dbReference type="Proteomes" id="UP001460270">
    <property type="component" value="Unassembled WGS sequence"/>
</dbReference>
<dbReference type="GO" id="GO:0016604">
    <property type="term" value="C:nuclear body"/>
    <property type="evidence" value="ECO:0007669"/>
    <property type="project" value="TreeGrafter"/>
</dbReference>
<gene>
    <name evidence="3" type="ORF">WMY93_027745</name>
</gene>
<name>A0AAW0N5R2_9GOBI</name>